<evidence type="ECO:0000313" key="3">
    <source>
        <dbReference type="Proteomes" id="UP000816034"/>
    </source>
</evidence>
<evidence type="ECO:0000313" key="2">
    <source>
        <dbReference type="EMBL" id="KAG2388060.1"/>
    </source>
</evidence>
<comment type="caution">
    <text evidence="2">The sequence shown here is derived from an EMBL/GenBank/DDBJ whole genome shotgun (WGS) entry which is preliminary data.</text>
</comment>
<dbReference type="AlphaFoldDB" id="A0AA88KLN5"/>
<accession>A0AA88KLN5</accession>
<feature type="compositionally biased region" description="Acidic residues" evidence="1">
    <location>
        <begin position="173"/>
        <end position="182"/>
    </location>
</feature>
<keyword evidence="3" id="KW-1185">Reference proteome</keyword>
<sequence>MVELASPFRANQTLDDFKQQCLTIIKGSMANINNNSSQQTDNVLMATDGSDSANNTINEPNNSEALELDFKIIVRFHNERKAFKIKDEEDWHHVVERVAKEPQHEETIKLVECKARLKKSNNKHHKKRVVLSEGMENARENRKLSKKLKREERLKHTIEDILGKRVMKLDITGQDEDDDKEQQEEKYEKKRVKRETAAQAKNDDVPLVGEHGEGLTLPANISRIFLDGNNMFFMTQTMRDLLLKKKNKKEAEQLIIEIASRFSRASEALWNRPLNMHVCFDAANPQVMRGDIENDTFVVSSASNAGFSTADDMLVELANRQNIAGHLDSCLFVTSDNGLRQRLKEIGAKVAKSGKWMKCCYAHLCSDTTQFSMNDWMRHIVEDGSLNMD</sequence>
<dbReference type="RefSeq" id="XP_044552052.1">
    <property type="nucleotide sequence ID" value="XM_044699250.1"/>
</dbReference>
<dbReference type="EMBL" id="PYSW02000011">
    <property type="protein sequence ID" value="KAG2388060.1"/>
    <property type="molecule type" value="Genomic_DNA"/>
</dbReference>
<evidence type="ECO:0000256" key="1">
    <source>
        <dbReference type="SAM" id="MobiDB-lite"/>
    </source>
</evidence>
<proteinExistence type="predicted"/>
<name>A0AA88KLN5_NAELO</name>
<gene>
    <name evidence="2" type="ORF">C9374_000910</name>
</gene>
<dbReference type="GeneID" id="68093366"/>
<protein>
    <recommendedName>
        <fullName evidence="4">NYN domain-containing protein</fullName>
    </recommendedName>
</protein>
<reference evidence="2 3" key="1">
    <citation type="journal article" date="2018" name="BMC Genomics">
        <title>The genome of Naegleria lovaniensis, the basis for a comparative approach to unravel pathogenicity factors of the human pathogenic amoeba N. fowleri.</title>
        <authorList>
            <person name="Liechti N."/>
            <person name="Schurch N."/>
            <person name="Bruggmann R."/>
            <person name="Wittwer M."/>
        </authorList>
    </citation>
    <scope>NUCLEOTIDE SEQUENCE [LARGE SCALE GENOMIC DNA]</scope>
    <source>
        <strain evidence="2 3">ATCC 30569</strain>
    </source>
</reference>
<organism evidence="2 3">
    <name type="scientific">Naegleria lovaniensis</name>
    <name type="common">Amoeba</name>
    <dbReference type="NCBI Taxonomy" id="51637"/>
    <lineage>
        <taxon>Eukaryota</taxon>
        <taxon>Discoba</taxon>
        <taxon>Heterolobosea</taxon>
        <taxon>Tetramitia</taxon>
        <taxon>Eutetramitia</taxon>
        <taxon>Vahlkampfiidae</taxon>
        <taxon>Naegleria</taxon>
    </lineage>
</organism>
<evidence type="ECO:0008006" key="4">
    <source>
        <dbReference type="Google" id="ProtNLM"/>
    </source>
</evidence>
<feature type="region of interest" description="Disordered" evidence="1">
    <location>
        <begin position="172"/>
        <end position="212"/>
    </location>
</feature>
<dbReference type="Proteomes" id="UP000816034">
    <property type="component" value="Unassembled WGS sequence"/>
</dbReference>